<dbReference type="Proteomes" id="UP000621856">
    <property type="component" value="Unassembled WGS sequence"/>
</dbReference>
<dbReference type="AlphaFoldDB" id="A0A8J3A1R0"/>
<evidence type="ECO:0000313" key="32">
    <source>
        <dbReference type="EMBL" id="GGH96555.1"/>
    </source>
</evidence>
<keyword evidence="10" id="KW-0645">Protease</keyword>
<evidence type="ECO:0000256" key="23">
    <source>
        <dbReference type="ARBA" id="ARBA00034000"/>
    </source>
</evidence>
<dbReference type="InterPro" id="IPR001460">
    <property type="entry name" value="PCN-bd_Tpept"/>
</dbReference>
<evidence type="ECO:0000256" key="9">
    <source>
        <dbReference type="ARBA" id="ARBA00022645"/>
    </source>
</evidence>
<dbReference type="GO" id="GO:0008360">
    <property type="term" value="P:regulation of cell shape"/>
    <property type="evidence" value="ECO:0007669"/>
    <property type="project" value="UniProtKB-KW"/>
</dbReference>
<evidence type="ECO:0000256" key="28">
    <source>
        <dbReference type="SAM" id="Phobius"/>
    </source>
</evidence>
<evidence type="ECO:0000256" key="11">
    <source>
        <dbReference type="ARBA" id="ARBA00022676"/>
    </source>
</evidence>
<dbReference type="NCBIfam" id="TIGR02074">
    <property type="entry name" value="PBP_1a_fam"/>
    <property type="match status" value="1"/>
</dbReference>
<evidence type="ECO:0000256" key="24">
    <source>
        <dbReference type="ARBA" id="ARBA00044770"/>
    </source>
</evidence>
<evidence type="ECO:0000256" key="21">
    <source>
        <dbReference type="ARBA" id="ARBA00023268"/>
    </source>
</evidence>
<dbReference type="SUPFAM" id="SSF56601">
    <property type="entry name" value="beta-lactamase/transpeptidase-like"/>
    <property type="match status" value="1"/>
</dbReference>
<comment type="similarity">
    <text evidence="3">In the C-terminal section; belongs to the transpeptidase family.</text>
</comment>
<dbReference type="EC" id="2.4.99.28" evidence="24"/>
<evidence type="ECO:0000259" key="30">
    <source>
        <dbReference type="Pfam" id="PF00912"/>
    </source>
</evidence>
<dbReference type="Proteomes" id="UP000818603">
    <property type="component" value="Unassembled WGS sequence"/>
</dbReference>
<dbReference type="EC" id="3.4.16.4" evidence="5"/>
<reference evidence="33 35" key="2">
    <citation type="submission" date="2020-02" db="EMBL/GenBank/DDBJ databases">
        <title>Genome sequence of Parvularcula flava strain NH6-79.</title>
        <authorList>
            <person name="Abdul Karim M.H."/>
            <person name="Lam M.Q."/>
            <person name="Chen S.J."/>
            <person name="Yahya A."/>
            <person name="Shahir S."/>
            <person name="Shamsir M.S."/>
            <person name="Chong C.S."/>
        </authorList>
    </citation>
    <scope>NUCLEOTIDE SEQUENCE [LARGE SCALE GENOMIC DNA]</scope>
    <source>
        <strain evidence="33 35">NH6-79</strain>
    </source>
</reference>
<sequence>MTDKKNPPISSGQTRQASYDDPDKPLRASRPVEEPASKEKRGFGFSLPALPGWARVTLKIIGGLAAVGAVAGVAVLIYAFIYVSGLDLPPYEQLEEYEPPVTTRVHAGDGTLVAEFARERRLFVPVEVMSPAVKYAFISAEDKGFYDHSGLDYVGIVRANINNISNILNDRPLEGGSTITQQVAKNFLLTSEQKIERKVKEMLIARRMEKAFTKDRILELYLNEIYLGNRSYGVAAAALNYFGKSLEELDIAEAAYLATLAKAPSNYHPVYNEDRAIARRNWIINRMYEDGHITKEERDASQAEPLGAVIAPPLGARSSDMEYFAEEVRRQVGERYSVEALYDGGLSVRSTLDPRLQRAANRAFRKWLVVYDQRHGWRGEVSTLDLPADLEERADVEVREGEEVPFVWQRALKDEIQRLADANKFAEDLAPWQLVLVLDVSQRSATIGMADGTRATIPLAAATWARSYVNVDALGPQVTNLSQVLETGDVVYVEPFVNDAGETVDGQFALRQVPAVNGGMLVMDPHTGRVLAMVGGFSFGLSEFNRATQANRQPGSTFKPFVYAAAIDNGYTPSSIVLDAPFVAPSLGNDWWKPGNYIAGRFYGESTLRLGIEKSRNTMTARLAQDVGIDTIIEYAERFGVSDTLPRELAISLGAGETSLPRLTSAYSMFVNGGRRIEPVLIDRIQNRYGETIYKRDTRACGECNVEEWDGQNEPYVADLRDQVIDPRTAYQMVSILEGVIQRGTGTRILEAVPNKPIAGKTGTTDDYKDAWFVGFSPDLAAGIYVGFDLPASMGQGEGGGIVAAPIFGEFMAEALKDEPALPFRVPSGIRLVRVDAKTGRPARPGQSDVILEAFKAEDNIDGSYSGNMSGTYVDESNAEETVDDDLGGLY</sequence>
<dbReference type="Pfam" id="PF17092">
    <property type="entry name" value="PCB_OB"/>
    <property type="match status" value="1"/>
</dbReference>
<feature type="compositionally biased region" description="Acidic residues" evidence="27">
    <location>
        <begin position="877"/>
        <end position="891"/>
    </location>
</feature>
<evidence type="ECO:0000256" key="2">
    <source>
        <dbReference type="ARBA" id="ARBA00004752"/>
    </source>
</evidence>
<evidence type="ECO:0000256" key="15">
    <source>
        <dbReference type="ARBA" id="ARBA00022960"/>
    </source>
</evidence>
<evidence type="ECO:0000256" key="4">
    <source>
        <dbReference type="ARBA" id="ARBA00007739"/>
    </source>
</evidence>
<gene>
    <name evidence="33" type="ORF">FF098_007820</name>
    <name evidence="32" type="ORF">GCM10011355_15730</name>
</gene>
<keyword evidence="12" id="KW-0808">Transferase</keyword>
<feature type="region of interest" description="Disordered" evidence="27">
    <location>
        <begin position="867"/>
        <end position="891"/>
    </location>
</feature>
<keyword evidence="8" id="KW-0997">Cell inner membrane</keyword>
<accession>A0A8J3A1R0</accession>
<evidence type="ECO:0000256" key="14">
    <source>
        <dbReference type="ARBA" id="ARBA00022801"/>
    </source>
</evidence>
<dbReference type="Gene3D" id="3.40.710.10">
    <property type="entry name" value="DD-peptidase/beta-lactamase superfamily"/>
    <property type="match status" value="2"/>
</dbReference>
<evidence type="ECO:0000259" key="29">
    <source>
        <dbReference type="Pfam" id="PF00905"/>
    </source>
</evidence>
<keyword evidence="22" id="KW-0961">Cell wall biogenesis/degradation</keyword>
<dbReference type="GO" id="GO:0030288">
    <property type="term" value="C:outer membrane-bounded periplasmic space"/>
    <property type="evidence" value="ECO:0007669"/>
    <property type="project" value="TreeGrafter"/>
</dbReference>
<feature type="domain" description="Penicillin-binding protein transpeptidase" evidence="29">
    <location>
        <begin position="518"/>
        <end position="812"/>
    </location>
</feature>
<feature type="compositionally biased region" description="Polar residues" evidence="27">
    <location>
        <begin position="8"/>
        <end position="17"/>
    </location>
</feature>
<comment type="similarity">
    <text evidence="4">In the N-terminal section; belongs to the glycosyltransferase 51 family.</text>
</comment>
<dbReference type="GO" id="GO:0009002">
    <property type="term" value="F:serine-type D-Ala-D-Ala carboxypeptidase activity"/>
    <property type="evidence" value="ECO:0007669"/>
    <property type="project" value="UniProtKB-EC"/>
</dbReference>
<reference evidence="32" key="1">
    <citation type="journal article" date="2014" name="Int. J. Syst. Evol. Microbiol.">
        <title>Complete genome sequence of Corynebacterium casei LMG S-19264T (=DSM 44701T), isolated from a smear-ripened cheese.</title>
        <authorList>
            <consortium name="US DOE Joint Genome Institute (JGI-PGF)"/>
            <person name="Walter F."/>
            <person name="Albersmeier A."/>
            <person name="Kalinowski J."/>
            <person name="Ruckert C."/>
        </authorList>
    </citation>
    <scope>NUCLEOTIDE SEQUENCE</scope>
    <source>
        <strain evidence="32">CGMCC 1.14984</strain>
    </source>
</reference>
<comment type="catalytic activity">
    <reaction evidence="25">
        <text>[GlcNAc-(1-&gt;4)-Mur2Ac(oyl-L-Ala-gamma-D-Glu-L-Lys-D-Ala-D-Ala)](n)-di-trans,octa-cis-undecaprenyl diphosphate + beta-D-GlcNAc-(1-&gt;4)-Mur2Ac(oyl-L-Ala-gamma-D-Glu-L-Lys-D-Ala-D-Ala)-di-trans,octa-cis-undecaprenyl diphosphate = [GlcNAc-(1-&gt;4)-Mur2Ac(oyl-L-Ala-gamma-D-Glu-L-Lys-D-Ala-D-Ala)](n+1)-di-trans,octa-cis-undecaprenyl diphosphate + di-trans,octa-cis-undecaprenyl diphosphate + H(+)</text>
        <dbReference type="Rhea" id="RHEA:23708"/>
        <dbReference type="Rhea" id="RHEA-COMP:9602"/>
        <dbReference type="Rhea" id="RHEA-COMP:9603"/>
        <dbReference type="ChEBI" id="CHEBI:15378"/>
        <dbReference type="ChEBI" id="CHEBI:58405"/>
        <dbReference type="ChEBI" id="CHEBI:60033"/>
        <dbReference type="ChEBI" id="CHEBI:78435"/>
        <dbReference type="EC" id="2.4.99.28"/>
    </reaction>
</comment>
<comment type="catalytic activity">
    <reaction evidence="23">
        <text>Preferential cleavage: (Ac)2-L-Lys-D-Ala-|-D-Ala. Also transpeptidation of peptidyl-alanyl moieties that are N-acyl substituents of D-alanine.</text>
        <dbReference type="EC" id="3.4.16.4"/>
    </reaction>
</comment>
<evidence type="ECO:0000313" key="35">
    <source>
        <dbReference type="Proteomes" id="UP000818603"/>
    </source>
</evidence>
<feature type="domain" description="Glycosyl transferase family 51" evidence="30">
    <location>
        <begin position="110"/>
        <end position="287"/>
    </location>
</feature>
<evidence type="ECO:0000256" key="7">
    <source>
        <dbReference type="ARBA" id="ARBA00022475"/>
    </source>
</evidence>
<evidence type="ECO:0000256" key="19">
    <source>
        <dbReference type="ARBA" id="ARBA00023136"/>
    </source>
</evidence>
<evidence type="ECO:0000256" key="22">
    <source>
        <dbReference type="ARBA" id="ARBA00023316"/>
    </source>
</evidence>
<dbReference type="GO" id="GO:0046677">
    <property type="term" value="P:response to antibiotic"/>
    <property type="evidence" value="ECO:0007669"/>
    <property type="project" value="UniProtKB-KW"/>
</dbReference>
<dbReference type="GO" id="GO:0008955">
    <property type="term" value="F:peptidoglycan glycosyltransferase activity"/>
    <property type="evidence" value="ECO:0007669"/>
    <property type="project" value="UniProtKB-EC"/>
</dbReference>
<keyword evidence="18 28" id="KW-1133">Transmembrane helix</keyword>
<feature type="compositionally biased region" description="Basic and acidic residues" evidence="27">
    <location>
        <begin position="21"/>
        <end position="37"/>
    </location>
</feature>
<dbReference type="FunFam" id="1.10.3810.10:FF:000003">
    <property type="entry name" value="Penicillin-binding protein 1a"/>
    <property type="match status" value="1"/>
</dbReference>
<dbReference type="EMBL" id="BMGZ01000001">
    <property type="protein sequence ID" value="GGH96555.1"/>
    <property type="molecule type" value="Genomic_DNA"/>
</dbReference>
<dbReference type="EMBL" id="VCJR02000001">
    <property type="protein sequence ID" value="NHK27805.1"/>
    <property type="molecule type" value="Genomic_DNA"/>
</dbReference>
<evidence type="ECO:0000256" key="25">
    <source>
        <dbReference type="ARBA" id="ARBA00049902"/>
    </source>
</evidence>
<comment type="pathway">
    <text evidence="2">Cell wall biogenesis; peptidoglycan biosynthesis.</text>
</comment>
<proteinExistence type="inferred from homology"/>
<organism evidence="32 34">
    <name type="scientific">Aquisalinus luteolus</name>
    <dbReference type="NCBI Taxonomy" id="1566827"/>
    <lineage>
        <taxon>Bacteria</taxon>
        <taxon>Pseudomonadati</taxon>
        <taxon>Pseudomonadota</taxon>
        <taxon>Alphaproteobacteria</taxon>
        <taxon>Parvularculales</taxon>
        <taxon>Parvularculaceae</taxon>
        <taxon>Aquisalinus</taxon>
    </lineage>
</organism>
<evidence type="ECO:0000256" key="1">
    <source>
        <dbReference type="ARBA" id="ARBA00004249"/>
    </source>
</evidence>
<dbReference type="InterPro" id="IPR001264">
    <property type="entry name" value="Glyco_trans_51"/>
</dbReference>
<evidence type="ECO:0000256" key="8">
    <source>
        <dbReference type="ARBA" id="ARBA00022519"/>
    </source>
</evidence>
<keyword evidence="20" id="KW-0046">Antibiotic resistance</keyword>
<keyword evidence="21" id="KW-0511">Multifunctional enzyme</keyword>
<dbReference type="GO" id="GO:0008658">
    <property type="term" value="F:penicillin binding"/>
    <property type="evidence" value="ECO:0007669"/>
    <property type="project" value="InterPro"/>
</dbReference>
<evidence type="ECO:0000256" key="20">
    <source>
        <dbReference type="ARBA" id="ARBA00023251"/>
    </source>
</evidence>
<feature type="transmembrane region" description="Helical" evidence="28">
    <location>
        <begin position="60"/>
        <end position="83"/>
    </location>
</feature>
<evidence type="ECO:0000256" key="17">
    <source>
        <dbReference type="ARBA" id="ARBA00022984"/>
    </source>
</evidence>
<evidence type="ECO:0000256" key="6">
    <source>
        <dbReference type="ARBA" id="ARBA00018638"/>
    </source>
</evidence>
<keyword evidence="15" id="KW-0133">Cell shape</keyword>
<comment type="caution">
    <text evidence="32">The sequence shown here is derived from an EMBL/GenBank/DDBJ whole genome shotgun (WGS) entry which is preliminary data.</text>
</comment>
<keyword evidence="11" id="KW-0328">Glycosyltransferase</keyword>
<dbReference type="InterPro" id="IPR023346">
    <property type="entry name" value="Lysozyme-like_dom_sf"/>
</dbReference>
<evidence type="ECO:0000256" key="16">
    <source>
        <dbReference type="ARBA" id="ARBA00022968"/>
    </source>
</evidence>
<comment type="subcellular location">
    <subcellularLocation>
        <location evidence="1">Cell inner membrane</location>
        <topology evidence="1">Single-pass type II membrane protein</topology>
    </subcellularLocation>
</comment>
<evidence type="ECO:0000256" key="27">
    <source>
        <dbReference type="SAM" id="MobiDB-lite"/>
    </source>
</evidence>
<evidence type="ECO:0000313" key="34">
    <source>
        <dbReference type="Proteomes" id="UP000621856"/>
    </source>
</evidence>
<keyword evidence="13 28" id="KW-0812">Transmembrane</keyword>
<dbReference type="SUPFAM" id="SSF53955">
    <property type="entry name" value="Lysozyme-like"/>
    <property type="match status" value="1"/>
</dbReference>
<evidence type="ECO:0000256" key="10">
    <source>
        <dbReference type="ARBA" id="ARBA00022670"/>
    </source>
</evidence>
<evidence type="ECO:0000256" key="5">
    <source>
        <dbReference type="ARBA" id="ARBA00012448"/>
    </source>
</evidence>
<dbReference type="PANTHER" id="PTHR32282">
    <property type="entry name" value="BINDING PROTEIN TRANSPEPTIDASE, PUTATIVE-RELATED"/>
    <property type="match status" value="1"/>
</dbReference>
<keyword evidence="35" id="KW-1185">Reference proteome</keyword>
<keyword evidence="7" id="KW-1003">Cell membrane</keyword>
<dbReference type="GO" id="GO:0006508">
    <property type="term" value="P:proteolysis"/>
    <property type="evidence" value="ECO:0007669"/>
    <property type="project" value="UniProtKB-KW"/>
</dbReference>
<name>A0A8J3A1R0_9PROT</name>
<dbReference type="GO" id="GO:0071555">
    <property type="term" value="P:cell wall organization"/>
    <property type="evidence" value="ECO:0007669"/>
    <property type="project" value="UniProtKB-KW"/>
</dbReference>
<keyword evidence="16" id="KW-0735">Signal-anchor</keyword>
<evidence type="ECO:0000256" key="13">
    <source>
        <dbReference type="ARBA" id="ARBA00022692"/>
    </source>
</evidence>
<evidence type="ECO:0000256" key="12">
    <source>
        <dbReference type="ARBA" id="ARBA00022679"/>
    </source>
</evidence>
<dbReference type="GO" id="GO:0009252">
    <property type="term" value="P:peptidoglycan biosynthetic process"/>
    <property type="evidence" value="ECO:0007669"/>
    <property type="project" value="UniProtKB-UniPathway"/>
</dbReference>
<dbReference type="InterPro" id="IPR012338">
    <property type="entry name" value="Beta-lactam/transpept-like"/>
</dbReference>
<dbReference type="GO" id="GO:0005886">
    <property type="term" value="C:plasma membrane"/>
    <property type="evidence" value="ECO:0007669"/>
    <property type="project" value="UniProtKB-SubCell"/>
</dbReference>
<keyword evidence="17" id="KW-0573">Peptidoglycan synthesis</keyword>
<keyword evidence="19 28" id="KW-0472">Membrane</keyword>
<evidence type="ECO:0000313" key="33">
    <source>
        <dbReference type="EMBL" id="NHK27805.1"/>
    </source>
</evidence>
<feature type="region of interest" description="Disordered" evidence="27">
    <location>
        <begin position="1"/>
        <end position="37"/>
    </location>
</feature>
<evidence type="ECO:0000256" key="18">
    <source>
        <dbReference type="ARBA" id="ARBA00022989"/>
    </source>
</evidence>
<evidence type="ECO:0000256" key="26">
    <source>
        <dbReference type="ARBA" id="ARBA00060592"/>
    </source>
</evidence>
<dbReference type="InterPro" id="IPR036950">
    <property type="entry name" value="PBP_transglycosylase"/>
</dbReference>
<reference evidence="32" key="3">
    <citation type="submission" date="2020-09" db="EMBL/GenBank/DDBJ databases">
        <authorList>
            <person name="Sun Q."/>
            <person name="Zhou Y."/>
        </authorList>
    </citation>
    <scope>NUCLEOTIDE SEQUENCE</scope>
    <source>
        <strain evidence="32">CGMCC 1.14984</strain>
    </source>
</reference>
<comment type="pathway">
    <text evidence="26">Glycan biosynthesis.</text>
</comment>
<dbReference type="UniPathway" id="UPA00219"/>
<keyword evidence="14" id="KW-0378">Hydrolase</keyword>
<dbReference type="Pfam" id="PF00905">
    <property type="entry name" value="Transpeptidase"/>
    <property type="match status" value="1"/>
</dbReference>
<protein>
    <recommendedName>
        <fullName evidence="6">Penicillin-binding protein 1A</fullName>
        <ecNumber evidence="24">2.4.99.28</ecNumber>
        <ecNumber evidence="5">3.4.16.4</ecNumber>
    </recommendedName>
</protein>
<evidence type="ECO:0000256" key="3">
    <source>
        <dbReference type="ARBA" id="ARBA00007090"/>
    </source>
</evidence>
<evidence type="ECO:0000259" key="31">
    <source>
        <dbReference type="Pfam" id="PF17092"/>
    </source>
</evidence>
<dbReference type="InterPro" id="IPR031376">
    <property type="entry name" value="PCB_OB"/>
</dbReference>
<dbReference type="InterPro" id="IPR050396">
    <property type="entry name" value="Glycosyltr_51/Transpeptidase"/>
</dbReference>
<feature type="domain" description="Penicillin-binding protein OB-like" evidence="31">
    <location>
        <begin position="377"/>
        <end position="516"/>
    </location>
</feature>
<dbReference type="Pfam" id="PF00912">
    <property type="entry name" value="Transgly"/>
    <property type="match status" value="1"/>
</dbReference>
<keyword evidence="9" id="KW-0121">Carboxypeptidase</keyword>
<dbReference type="Gene3D" id="1.10.3810.10">
    <property type="entry name" value="Biosynthetic peptidoglycan transglycosylase-like"/>
    <property type="match status" value="1"/>
</dbReference>
<dbReference type="PANTHER" id="PTHR32282:SF27">
    <property type="entry name" value="PENICILLIN-BINDING PROTEIN 1A"/>
    <property type="match status" value="1"/>
</dbReference>
<dbReference type="RefSeq" id="WP_155139044.1">
    <property type="nucleotide sequence ID" value="NZ_BMGZ01000001.1"/>
</dbReference>